<dbReference type="Proteomes" id="UP000694406">
    <property type="component" value="Unplaced"/>
</dbReference>
<evidence type="ECO:0000259" key="8">
    <source>
        <dbReference type="PROSITE" id="PS50835"/>
    </source>
</evidence>
<dbReference type="Ensembl" id="ENSLLTT00000000113.1">
    <property type="protein sequence ID" value="ENSLLTP00000000110.1"/>
    <property type="gene ID" value="ENSLLTG00000000089.1"/>
</dbReference>
<feature type="signal peptide" evidence="7">
    <location>
        <begin position="1"/>
        <end position="22"/>
    </location>
</feature>
<dbReference type="SUPFAM" id="SSF48726">
    <property type="entry name" value="Immunoglobulin"/>
    <property type="match status" value="1"/>
</dbReference>
<evidence type="ECO:0000256" key="4">
    <source>
        <dbReference type="ARBA" id="ARBA00023170"/>
    </source>
</evidence>
<dbReference type="InterPro" id="IPR013783">
    <property type="entry name" value="Ig-like_fold"/>
</dbReference>
<keyword evidence="4" id="KW-0675">Receptor</keyword>
<dbReference type="GO" id="GO:0042101">
    <property type="term" value="C:T cell receptor complex"/>
    <property type="evidence" value="ECO:0007669"/>
    <property type="project" value="UniProtKB-KW"/>
</dbReference>
<feature type="chain" id="PRO_5034444672" description="Ig-like domain-containing protein" evidence="7">
    <location>
        <begin position="23"/>
        <end position="113"/>
    </location>
</feature>
<evidence type="ECO:0000256" key="7">
    <source>
        <dbReference type="SAM" id="SignalP"/>
    </source>
</evidence>
<dbReference type="InterPro" id="IPR036179">
    <property type="entry name" value="Ig-like_dom_sf"/>
</dbReference>
<evidence type="ECO:0000256" key="3">
    <source>
        <dbReference type="ARBA" id="ARBA00023130"/>
    </source>
</evidence>
<dbReference type="PANTHER" id="PTHR19343:SF13">
    <property type="entry name" value="T CELL RECEPTOR ALPHA VARIABLE 21"/>
    <property type="match status" value="1"/>
</dbReference>
<feature type="domain" description="Ig-like" evidence="8">
    <location>
        <begin position="22"/>
        <end position="113"/>
    </location>
</feature>
<sequence length="113" mass="13100">QTLTTLLLKLYFLQFSLIFMDAQIFQTPAKLEVQEGSPFILECNYSMQYQTYFWYHQLPGKSPSLILSIYSQEDQNSKSFVAKYLENGKETQLHCPKAQFQDSGSYFCAVNAQ</sequence>
<dbReference type="GO" id="GO:0002250">
    <property type="term" value="P:adaptive immune response"/>
    <property type="evidence" value="ECO:0007669"/>
    <property type="project" value="UniProtKB-KW"/>
</dbReference>
<evidence type="ECO:0000256" key="1">
    <source>
        <dbReference type="ARBA" id="ARBA00022729"/>
    </source>
</evidence>
<protein>
    <recommendedName>
        <fullName evidence="8">Ig-like domain-containing protein</fullName>
    </recommendedName>
</protein>
<dbReference type="PANTHER" id="PTHR19343">
    <property type="entry name" value="T CELL RECEPTOR ALPHA VARIABLE 1-2"/>
    <property type="match status" value="1"/>
</dbReference>
<reference evidence="9" key="1">
    <citation type="submission" date="2025-08" db="UniProtKB">
        <authorList>
            <consortium name="Ensembl"/>
        </authorList>
    </citation>
    <scope>IDENTIFICATION</scope>
</reference>
<keyword evidence="6" id="KW-1279">T cell receptor</keyword>
<dbReference type="InterPro" id="IPR013106">
    <property type="entry name" value="Ig_V-set"/>
</dbReference>
<organism evidence="9 10">
    <name type="scientific">Laticauda laticaudata</name>
    <name type="common">Blue-ringed sea krait</name>
    <name type="synonym">Blue-lipped sea krait</name>
    <dbReference type="NCBI Taxonomy" id="8630"/>
    <lineage>
        <taxon>Eukaryota</taxon>
        <taxon>Metazoa</taxon>
        <taxon>Chordata</taxon>
        <taxon>Craniata</taxon>
        <taxon>Vertebrata</taxon>
        <taxon>Euteleostomi</taxon>
        <taxon>Lepidosauria</taxon>
        <taxon>Squamata</taxon>
        <taxon>Bifurcata</taxon>
        <taxon>Unidentata</taxon>
        <taxon>Episquamata</taxon>
        <taxon>Toxicofera</taxon>
        <taxon>Serpentes</taxon>
        <taxon>Colubroidea</taxon>
        <taxon>Elapidae</taxon>
        <taxon>Laticaudinae</taxon>
        <taxon>Laticauda</taxon>
    </lineage>
</organism>
<name>A0A8C5RBC9_LATLA</name>
<keyword evidence="3" id="KW-1064">Adaptive immunity</keyword>
<dbReference type="PROSITE" id="PS50835">
    <property type="entry name" value="IG_LIKE"/>
    <property type="match status" value="1"/>
</dbReference>
<evidence type="ECO:0000256" key="2">
    <source>
        <dbReference type="ARBA" id="ARBA00022859"/>
    </source>
</evidence>
<accession>A0A8C5RBC9</accession>
<keyword evidence="2" id="KW-0391">Immunity</keyword>
<dbReference type="AlphaFoldDB" id="A0A8C5RBC9"/>
<dbReference type="InterPro" id="IPR051006">
    <property type="entry name" value="TCR_variable_domain"/>
</dbReference>
<dbReference type="Pfam" id="PF07686">
    <property type="entry name" value="V-set"/>
    <property type="match status" value="1"/>
</dbReference>
<dbReference type="GeneTree" id="ENSGT00960000189404"/>
<dbReference type="InterPro" id="IPR007110">
    <property type="entry name" value="Ig-like_dom"/>
</dbReference>
<evidence type="ECO:0000256" key="6">
    <source>
        <dbReference type="ARBA" id="ARBA00043266"/>
    </source>
</evidence>
<dbReference type="Gene3D" id="2.60.40.10">
    <property type="entry name" value="Immunoglobulins"/>
    <property type="match status" value="1"/>
</dbReference>
<evidence type="ECO:0000256" key="5">
    <source>
        <dbReference type="ARBA" id="ARBA00023319"/>
    </source>
</evidence>
<keyword evidence="1 7" id="KW-0732">Signal</keyword>
<dbReference type="GO" id="GO:0042605">
    <property type="term" value="F:peptide antigen binding"/>
    <property type="evidence" value="ECO:0007669"/>
    <property type="project" value="TreeGrafter"/>
</dbReference>
<proteinExistence type="predicted"/>
<evidence type="ECO:0000313" key="10">
    <source>
        <dbReference type="Proteomes" id="UP000694406"/>
    </source>
</evidence>
<keyword evidence="10" id="KW-1185">Reference proteome</keyword>
<keyword evidence="5" id="KW-0393">Immunoglobulin domain</keyword>
<reference evidence="9" key="2">
    <citation type="submission" date="2025-09" db="UniProtKB">
        <authorList>
            <consortium name="Ensembl"/>
        </authorList>
    </citation>
    <scope>IDENTIFICATION</scope>
</reference>
<evidence type="ECO:0000313" key="9">
    <source>
        <dbReference type="Ensembl" id="ENSLLTP00000000110.1"/>
    </source>
</evidence>